<evidence type="ECO:0000313" key="2">
    <source>
        <dbReference type="Proteomes" id="UP000013827"/>
    </source>
</evidence>
<dbReference type="KEGG" id="ehx:EMIHUDRAFT_372891"/>
<dbReference type="GeneID" id="17280042"/>
<keyword evidence="2" id="KW-1185">Reference proteome</keyword>
<dbReference type="PaxDb" id="2903-EOD34771"/>
<dbReference type="HOGENOM" id="CLU_2313559_0_0_1"/>
<sequence>ERAAGVYNVLADHPHHHGASRPVYKRARPLREGEERAIRRANLTLRQRWYEAVELALAYSRCKPALFSWLERAQARLDVYGPDGVARQRDRDEFEADFAT</sequence>
<protein>
    <submittedName>
        <fullName evidence="1">Uncharacterized protein</fullName>
    </submittedName>
</protein>
<dbReference type="KEGG" id="ehx:EMIHUDRAFT_363340"/>
<dbReference type="RefSeq" id="XP_005792513.1">
    <property type="nucleotide sequence ID" value="XM_005792456.1"/>
</dbReference>
<dbReference type="Proteomes" id="UP000013827">
    <property type="component" value="Unassembled WGS sequence"/>
</dbReference>
<evidence type="ECO:0000313" key="1">
    <source>
        <dbReference type="EnsemblProtists" id="EOD40084"/>
    </source>
</evidence>
<organism evidence="1 2">
    <name type="scientific">Emiliania huxleyi (strain CCMP1516)</name>
    <dbReference type="NCBI Taxonomy" id="280463"/>
    <lineage>
        <taxon>Eukaryota</taxon>
        <taxon>Haptista</taxon>
        <taxon>Haptophyta</taxon>
        <taxon>Prymnesiophyceae</taxon>
        <taxon>Isochrysidales</taxon>
        <taxon>Noelaerhabdaceae</taxon>
        <taxon>Emiliania</taxon>
    </lineage>
</organism>
<name>A0A0D3KWE9_EMIH1</name>
<dbReference type="RefSeq" id="XP_005787200.1">
    <property type="nucleotide sequence ID" value="XM_005787143.1"/>
</dbReference>
<dbReference type="AlphaFoldDB" id="A0A0D3KWE9"/>
<proteinExistence type="predicted"/>
<reference evidence="1" key="2">
    <citation type="submission" date="2024-10" db="UniProtKB">
        <authorList>
            <consortium name="EnsemblProtists"/>
        </authorList>
    </citation>
    <scope>IDENTIFICATION</scope>
</reference>
<dbReference type="EnsemblProtists" id="EOD40084">
    <property type="protein sequence ID" value="EOD40084"/>
    <property type="gene ID" value="EMIHUDRAFT_372891"/>
</dbReference>
<reference evidence="2" key="1">
    <citation type="journal article" date="2013" name="Nature">
        <title>Pan genome of the phytoplankton Emiliania underpins its global distribution.</title>
        <authorList>
            <person name="Read B.A."/>
            <person name="Kegel J."/>
            <person name="Klute M.J."/>
            <person name="Kuo A."/>
            <person name="Lefebvre S.C."/>
            <person name="Maumus F."/>
            <person name="Mayer C."/>
            <person name="Miller J."/>
            <person name="Monier A."/>
            <person name="Salamov A."/>
            <person name="Young J."/>
            <person name="Aguilar M."/>
            <person name="Claverie J.M."/>
            <person name="Frickenhaus S."/>
            <person name="Gonzalez K."/>
            <person name="Herman E.K."/>
            <person name="Lin Y.C."/>
            <person name="Napier J."/>
            <person name="Ogata H."/>
            <person name="Sarno A.F."/>
            <person name="Shmutz J."/>
            <person name="Schroeder D."/>
            <person name="de Vargas C."/>
            <person name="Verret F."/>
            <person name="von Dassow P."/>
            <person name="Valentin K."/>
            <person name="Van de Peer Y."/>
            <person name="Wheeler G."/>
            <person name="Dacks J.B."/>
            <person name="Delwiche C.F."/>
            <person name="Dyhrman S.T."/>
            <person name="Glockner G."/>
            <person name="John U."/>
            <person name="Richards T."/>
            <person name="Worden A.Z."/>
            <person name="Zhang X."/>
            <person name="Grigoriev I.V."/>
            <person name="Allen A.E."/>
            <person name="Bidle K."/>
            <person name="Borodovsky M."/>
            <person name="Bowler C."/>
            <person name="Brownlee C."/>
            <person name="Cock J.M."/>
            <person name="Elias M."/>
            <person name="Gladyshev V.N."/>
            <person name="Groth M."/>
            <person name="Guda C."/>
            <person name="Hadaegh A."/>
            <person name="Iglesias-Rodriguez M.D."/>
            <person name="Jenkins J."/>
            <person name="Jones B.M."/>
            <person name="Lawson T."/>
            <person name="Leese F."/>
            <person name="Lindquist E."/>
            <person name="Lobanov A."/>
            <person name="Lomsadze A."/>
            <person name="Malik S.B."/>
            <person name="Marsh M.E."/>
            <person name="Mackinder L."/>
            <person name="Mock T."/>
            <person name="Mueller-Roeber B."/>
            <person name="Pagarete A."/>
            <person name="Parker M."/>
            <person name="Probert I."/>
            <person name="Quesneville H."/>
            <person name="Raines C."/>
            <person name="Rensing S.A."/>
            <person name="Riano-Pachon D.M."/>
            <person name="Richier S."/>
            <person name="Rokitta S."/>
            <person name="Shiraiwa Y."/>
            <person name="Soanes D.M."/>
            <person name="van der Giezen M."/>
            <person name="Wahlund T.M."/>
            <person name="Williams B."/>
            <person name="Wilson W."/>
            <person name="Wolfe G."/>
            <person name="Wurch L.L."/>
        </authorList>
    </citation>
    <scope>NUCLEOTIDE SEQUENCE</scope>
</reference>
<dbReference type="EnsemblProtists" id="EOD34771">
    <property type="protein sequence ID" value="EOD34771"/>
    <property type="gene ID" value="EMIHUDRAFT_363340"/>
</dbReference>
<dbReference type="GeneID" id="17285356"/>
<accession>A0A0D3KWE9</accession>